<sequence>MLILQLLLLNLELAHQVFFFSFINNKCKYKMSVSIFCSLSFLLFRFVFSVLAPPSCRWNCGSHLSSCSCSSSCQYHGTCCHDYHDYCHIYTPSPSDSTTVASCRSNCGSNLGSCSCAPFCQYYGRCCNDYYDFCQVTATTPTVNPTVGGPCGGDLTNSSGEFFSPQYPNNYPNNAYCTWTLLASETQVVNLTFTFVDLEECCDSIRVYDGPSATYPLLAHLPQDQRFHFSSPRNYLTVVFSSDHRGSRRGFRAQWVFSERPSCRGNCGYSFIPCSCTSSCQYYGNCCHDYYTYCQATTEPPTVTRPTCGGYYFDSGSISSPDYPNDYPNYAECVWQISAPAGQTIFLSFVDLEVQHCCDCDYVNVYDGSSTASSLLGKLCYNATTLQDFHSSSSYMTVLFRSDGSEGARGFLGFFSSSLPENTARVVCSSENMTIVIQRSYLDSLGIGWQNLYVDDHRCRPSANRYEVSFNFPIDMCGTNKTTKNGRVVYSNHVQVAQSKSGEITRQVEEFLLSVNCHKGQDTTVGTVCKTEVTINSTISGTGHFNTSMAFYHSRSFSYPILEFPYKVRLDQYLYVQVQLSKADNTLNLLVDSCVASPNHDFKARSYTLIQNGCAKDNTVHIYTNGRQYYAQFRFRAFKFLRTHSYVFLQCRVVVCADNDFNSRCRQGCRMRNRRSLDSSHHTETVTLGPITLKGADSAIKLEKED</sequence>
<dbReference type="FunFam" id="2.60.120.290:FF:000013">
    <property type="entry name" value="Membrane frizzled-related protein"/>
    <property type="match status" value="1"/>
</dbReference>
<reference evidence="9" key="2">
    <citation type="submission" date="2025-08" db="UniProtKB">
        <authorList>
            <consortium name="Ensembl"/>
        </authorList>
    </citation>
    <scope>IDENTIFICATION</scope>
</reference>
<dbReference type="PROSITE" id="PS01180">
    <property type="entry name" value="CUB"/>
    <property type="match status" value="2"/>
</dbReference>
<dbReference type="InterPro" id="IPR036024">
    <property type="entry name" value="Somatomedin_B-like_dom_sf"/>
</dbReference>
<evidence type="ECO:0000256" key="3">
    <source>
        <dbReference type="ARBA" id="ARBA00023157"/>
    </source>
</evidence>
<feature type="domain" description="CUB" evidence="6">
    <location>
        <begin position="151"/>
        <end position="258"/>
    </location>
</feature>
<dbReference type="Ensembl" id="ENSPNAT00000066737.1">
    <property type="protein sequence ID" value="ENSPNAP00000052049.1"/>
    <property type="gene ID" value="ENSPNAG00000021138.2"/>
</dbReference>
<dbReference type="FunFam" id="2.60.120.290:FF:000005">
    <property type="entry name" value="Procollagen C-endopeptidase enhancer 1"/>
    <property type="match status" value="1"/>
</dbReference>
<reference evidence="9" key="3">
    <citation type="submission" date="2025-09" db="UniProtKB">
        <authorList>
            <consortium name="Ensembl"/>
        </authorList>
    </citation>
    <scope>IDENTIFICATION</scope>
</reference>
<name>A0AAR2JPD4_PYGNA</name>
<dbReference type="Gene3D" id="2.60.120.290">
    <property type="entry name" value="Spermadhesin, CUB domain"/>
    <property type="match status" value="2"/>
</dbReference>
<dbReference type="SUPFAM" id="SSF49854">
    <property type="entry name" value="Spermadhesin, CUB domain"/>
    <property type="match status" value="2"/>
</dbReference>
<dbReference type="PROSITE" id="PS51034">
    <property type="entry name" value="ZP_2"/>
    <property type="match status" value="1"/>
</dbReference>
<feature type="domain" description="SMB" evidence="7">
    <location>
        <begin position="259"/>
        <end position="298"/>
    </location>
</feature>
<evidence type="ECO:0008006" key="11">
    <source>
        <dbReference type="Google" id="ProtNLM"/>
    </source>
</evidence>
<keyword evidence="3" id="KW-1015">Disulfide bond</keyword>
<feature type="domain" description="ZP" evidence="8">
    <location>
        <begin position="427"/>
        <end position="672"/>
    </location>
</feature>
<keyword evidence="2" id="KW-0677">Repeat</keyword>
<evidence type="ECO:0000259" key="8">
    <source>
        <dbReference type="PROSITE" id="PS51034"/>
    </source>
</evidence>
<evidence type="ECO:0000256" key="1">
    <source>
        <dbReference type="ARBA" id="ARBA00022729"/>
    </source>
</evidence>
<dbReference type="InterPro" id="IPR055355">
    <property type="entry name" value="ZP-C"/>
</dbReference>
<dbReference type="InterPro" id="IPR001507">
    <property type="entry name" value="ZP_dom"/>
</dbReference>
<dbReference type="SMART" id="SM00042">
    <property type="entry name" value="CUB"/>
    <property type="match status" value="2"/>
</dbReference>
<evidence type="ECO:0000259" key="7">
    <source>
        <dbReference type="PROSITE" id="PS50958"/>
    </source>
</evidence>
<dbReference type="CDD" id="cd00041">
    <property type="entry name" value="CUB"/>
    <property type="match status" value="2"/>
</dbReference>
<dbReference type="Pfam" id="PF00100">
    <property type="entry name" value="Zona_pellucida"/>
    <property type="match status" value="1"/>
</dbReference>
<evidence type="ECO:0000313" key="10">
    <source>
        <dbReference type="Proteomes" id="UP001501920"/>
    </source>
</evidence>
<protein>
    <recommendedName>
        <fullName evidence="11">CUB and zona pellucida-like domains 1, tandem duplicate 1</fullName>
    </recommendedName>
</protein>
<dbReference type="InterPro" id="IPR000859">
    <property type="entry name" value="CUB_dom"/>
</dbReference>
<dbReference type="InterPro" id="IPR035914">
    <property type="entry name" value="Sperma_CUB_dom_sf"/>
</dbReference>
<evidence type="ECO:0000256" key="2">
    <source>
        <dbReference type="ARBA" id="ARBA00022737"/>
    </source>
</evidence>
<comment type="caution">
    <text evidence="4">Lacks conserved residue(s) required for the propagation of feature annotation.</text>
</comment>
<dbReference type="Gene3D" id="4.10.410.20">
    <property type="match status" value="2"/>
</dbReference>
<dbReference type="Gene3D" id="2.60.40.3210">
    <property type="entry name" value="Zona pellucida, ZP-N domain"/>
    <property type="match status" value="1"/>
</dbReference>
<evidence type="ECO:0000256" key="4">
    <source>
        <dbReference type="PROSITE-ProRule" id="PRU00059"/>
    </source>
</evidence>
<feature type="signal peptide" evidence="5">
    <location>
        <begin position="1"/>
        <end position="16"/>
    </location>
</feature>
<keyword evidence="1 5" id="KW-0732">Signal</keyword>
<dbReference type="PROSITE" id="PS50958">
    <property type="entry name" value="SMB_2"/>
    <property type="match status" value="3"/>
</dbReference>
<dbReference type="FunFam" id="2.60.40.4100:FF:000005">
    <property type="entry name" value="Deleted in malignant brain tumors 1"/>
    <property type="match status" value="1"/>
</dbReference>
<dbReference type="PROSITE" id="PS00524">
    <property type="entry name" value="SMB_1"/>
    <property type="match status" value="3"/>
</dbReference>
<dbReference type="InterPro" id="IPR001212">
    <property type="entry name" value="Somatomedin_B_dom"/>
</dbReference>
<dbReference type="Proteomes" id="UP001501920">
    <property type="component" value="Chromosome 10"/>
</dbReference>
<dbReference type="SMART" id="SM00241">
    <property type="entry name" value="ZP"/>
    <property type="match status" value="1"/>
</dbReference>
<dbReference type="SUPFAM" id="SSF90188">
    <property type="entry name" value="Somatomedin B domain"/>
    <property type="match status" value="3"/>
</dbReference>
<evidence type="ECO:0000259" key="6">
    <source>
        <dbReference type="PROSITE" id="PS01180"/>
    </source>
</evidence>
<dbReference type="PANTHER" id="PTHR14002">
    <property type="entry name" value="ENDOGLIN/TGF-BETA RECEPTOR TYPE III"/>
    <property type="match status" value="1"/>
</dbReference>
<dbReference type="InterPro" id="IPR042235">
    <property type="entry name" value="ZP-C_dom"/>
</dbReference>
<evidence type="ECO:0000256" key="5">
    <source>
        <dbReference type="SAM" id="SignalP"/>
    </source>
</evidence>
<dbReference type="SMART" id="SM00201">
    <property type="entry name" value="SO"/>
    <property type="match status" value="3"/>
</dbReference>
<feature type="chain" id="PRO_5043523780" description="CUB and zona pellucida-like domains 1, tandem duplicate 1" evidence="5">
    <location>
        <begin position="17"/>
        <end position="706"/>
    </location>
</feature>
<reference evidence="9 10" key="1">
    <citation type="submission" date="2020-10" db="EMBL/GenBank/DDBJ databases">
        <title>Pygocentrus nattereri (red-bellied piranha) genome, fPygNat1, primary haplotype.</title>
        <authorList>
            <person name="Myers G."/>
            <person name="Meyer A."/>
            <person name="Karagic N."/>
            <person name="Pippel M."/>
            <person name="Winkler S."/>
            <person name="Tracey A."/>
            <person name="Wood J."/>
            <person name="Formenti G."/>
            <person name="Howe K."/>
            <person name="Fedrigo O."/>
            <person name="Jarvis E.D."/>
        </authorList>
    </citation>
    <scope>NUCLEOTIDE SEQUENCE [LARGE SCALE GENOMIC DNA]</scope>
</reference>
<proteinExistence type="predicted"/>
<organism evidence="9 10">
    <name type="scientific">Pygocentrus nattereri</name>
    <name type="common">Red-bellied piranha</name>
    <dbReference type="NCBI Taxonomy" id="42514"/>
    <lineage>
        <taxon>Eukaryota</taxon>
        <taxon>Metazoa</taxon>
        <taxon>Chordata</taxon>
        <taxon>Craniata</taxon>
        <taxon>Vertebrata</taxon>
        <taxon>Euteleostomi</taxon>
        <taxon>Actinopterygii</taxon>
        <taxon>Neopterygii</taxon>
        <taxon>Teleostei</taxon>
        <taxon>Ostariophysi</taxon>
        <taxon>Characiformes</taxon>
        <taxon>Characoidei</taxon>
        <taxon>Pygocentrus</taxon>
    </lineage>
</organism>
<feature type="domain" description="SMB" evidence="7">
    <location>
        <begin position="52"/>
        <end position="93"/>
    </location>
</feature>
<feature type="domain" description="SMB" evidence="7">
    <location>
        <begin position="99"/>
        <end position="139"/>
    </location>
</feature>
<evidence type="ECO:0000313" key="9">
    <source>
        <dbReference type="Ensembl" id="ENSPNAP00000052049.1"/>
    </source>
</evidence>
<feature type="domain" description="CUB" evidence="6">
    <location>
        <begin position="294"/>
        <end position="418"/>
    </location>
</feature>
<accession>A0AAR2JPD4</accession>
<dbReference type="AlphaFoldDB" id="A0AAR2JPD4"/>
<keyword evidence="10" id="KW-1185">Reference proteome</keyword>
<dbReference type="Pfam" id="PF00431">
    <property type="entry name" value="CUB"/>
    <property type="match status" value="2"/>
</dbReference>
<dbReference type="Gene3D" id="2.60.40.4100">
    <property type="entry name" value="Zona pellucida, ZP-C domain"/>
    <property type="match status" value="1"/>
</dbReference>
<dbReference type="PANTHER" id="PTHR14002:SF38">
    <property type="entry name" value="CUB AND ZONA PELLUCIDA-LIKE DOMAIN-CONTAINING PROTEIN 1"/>
    <property type="match status" value="1"/>
</dbReference>
<dbReference type="Pfam" id="PF01033">
    <property type="entry name" value="Somatomedin_B"/>
    <property type="match status" value="2"/>
</dbReference>
<dbReference type="GeneTree" id="ENSGT00940000155299"/>